<organism evidence="6 7">
    <name type="scientific">Actinomyces israelii</name>
    <dbReference type="NCBI Taxonomy" id="1659"/>
    <lineage>
        <taxon>Bacteria</taxon>
        <taxon>Bacillati</taxon>
        <taxon>Actinomycetota</taxon>
        <taxon>Actinomycetes</taxon>
        <taxon>Actinomycetales</taxon>
        <taxon>Actinomycetaceae</taxon>
        <taxon>Actinomyces</taxon>
    </lineage>
</organism>
<protein>
    <submittedName>
        <fullName evidence="6">ATP-binding protein</fullName>
    </submittedName>
</protein>
<dbReference type="PANTHER" id="PTHR24421">
    <property type="entry name" value="NITRATE/NITRITE SENSOR PROTEIN NARX-RELATED"/>
    <property type="match status" value="1"/>
</dbReference>
<dbReference type="EMBL" id="JAPTMY010000025">
    <property type="protein sequence ID" value="MCZ0858599.1"/>
    <property type="molecule type" value="Genomic_DNA"/>
</dbReference>
<feature type="transmembrane region" description="Helical" evidence="4">
    <location>
        <begin position="130"/>
        <end position="149"/>
    </location>
</feature>
<dbReference type="Gene3D" id="3.30.565.10">
    <property type="entry name" value="Histidine kinase-like ATPase, C-terminal domain"/>
    <property type="match status" value="1"/>
</dbReference>
<evidence type="ECO:0000256" key="1">
    <source>
        <dbReference type="ARBA" id="ARBA00022679"/>
    </source>
</evidence>
<evidence type="ECO:0000259" key="5">
    <source>
        <dbReference type="Pfam" id="PF13581"/>
    </source>
</evidence>
<keyword evidence="4" id="KW-0812">Transmembrane</keyword>
<keyword evidence="4" id="KW-0472">Membrane</keyword>
<reference evidence="6" key="1">
    <citation type="submission" date="2022-10" db="EMBL/GenBank/DDBJ databases">
        <title>Genome sequence of Actinomyces israelii ATCC 10048.</title>
        <authorList>
            <person name="Watt R.M."/>
            <person name="Tong W.M."/>
        </authorList>
    </citation>
    <scope>NUCLEOTIDE SEQUENCE</scope>
    <source>
        <strain evidence="6">ATCC 10048</strain>
    </source>
</reference>
<evidence type="ECO:0000256" key="4">
    <source>
        <dbReference type="SAM" id="Phobius"/>
    </source>
</evidence>
<accession>A0ABT4IA28</accession>
<dbReference type="CDD" id="cd16917">
    <property type="entry name" value="HATPase_UhpB-NarQ-NarX-like"/>
    <property type="match status" value="1"/>
</dbReference>
<evidence type="ECO:0000256" key="3">
    <source>
        <dbReference type="ARBA" id="ARBA00023012"/>
    </source>
</evidence>
<feature type="transmembrane region" description="Helical" evidence="4">
    <location>
        <begin position="214"/>
        <end position="233"/>
    </location>
</feature>
<dbReference type="InterPro" id="IPR050482">
    <property type="entry name" value="Sensor_HK_TwoCompSys"/>
</dbReference>
<feature type="domain" description="Histidine kinase/HSP90-like ATPase" evidence="5">
    <location>
        <begin position="6"/>
        <end position="100"/>
    </location>
</feature>
<evidence type="ECO:0000256" key="2">
    <source>
        <dbReference type="ARBA" id="ARBA00022777"/>
    </source>
</evidence>
<dbReference type="PANTHER" id="PTHR24421:SF61">
    <property type="entry name" value="OXYGEN SENSOR HISTIDINE KINASE NREB"/>
    <property type="match status" value="1"/>
</dbReference>
<keyword evidence="7" id="KW-1185">Reference proteome</keyword>
<dbReference type="Proteomes" id="UP001072034">
    <property type="component" value="Unassembled WGS sequence"/>
</dbReference>
<keyword evidence="3" id="KW-0902">Two-component regulatory system</keyword>
<gene>
    <name evidence="6" type="ORF">OHJ16_11150</name>
</gene>
<keyword evidence="6" id="KW-0067">ATP-binding</keyword>
<name>A0ABT4IA28_9ACTO</name>
<keyword evidence="2" id="KW-0418">Kinase</keyword>
<dbReference type="GO" id="GO:0005524">
    <property type="term" value="F:ATP binding"/>
    <property type="evidence" value="ECO:0007669"/>
    <property type="project" value="UniProtKB-KW"/>
</dbReference>
<keyword evidence="1" id="KW-0808">Transferase</keyword>
<dbReference type="InterPro" id="IPR036890">
    <property type="entry name" value="HATPase_C_sf"/>
</dbReference>
<dbReference type="SUPFAM" id="SSF55874">
    <property type="entry name" value="ATPase domain of HSP90 chaperone/DNA topoisomerase II/histidine kinase"/>
    <property type="match status" value="1"/>
</dbReference>
<evidence type="ECO:0000313" key="7">
    <source>
        <dbReference type="Proteomes" id="UP001072034"/>
    </source>
</evidence>
<dbReference type="Pfam" id="PF13581">
    <property type="entry name" value="HATPase_c_2"/>
    <property type="match status" value="1"/>
</dbReference>
<feature type="transmembrane region" description="Helical" evidence="4">
    <location>
        <begin position="188"/>
        <end position="208"/>
    </location>
</feature>
<keyword evidence="6" id="KW-0547">Nucleotide-binding</keyword>
<evidence type="ECO:0000313" key="6">
    <source>
        <dbReference type="EMBL" id="MCZ0858599.1"/>
    </source>
</evidence>
<feature type="transmembrane region" description="Helical" evidence="4">
    <location>
        <begin position="240"/>
        <end position="257"/>
    </location>
</feature>
<sequence>MPAAVSQALADAVTEALRNSLRHAGGEEGPGSVERRIEMRSDAEGVAVVVSDDGHGFDPAAPAPGRHGLTGSIGTRLHDAGATAHVRSAPGHGTAVSMTWAPSSGADQRAADITSAEVWPSSVASAAETAWARLIGVYAVVIHIAIAVAEIRSGAYSTAVPVVVSLAALMLAAFLLLRSWPRASMPRWAVAVVLLIVPTTHLAVMLPIRTSGWPGFASWVTGAANAVCCCLLVRQRPRAAWAGELLLIATAVVWVALSRRSPLILPSYLLPQTIALILWHLAANRCTAASAAIAAAQARTAEVLALRQANMTADRVMRQAMESVRRRASPLLERVAAGEALTPQVRTHARLVEAELRDEIRAPFFSGTPVVRAAREARARGTDVILMDDRGDSRLPPDIRRAITDSIVQVLADGDQVRVVVRVLPAGRPQLVSVLTDTGATLLGADGRPVR</sequence>
<feature type="transmembrane region" description="Helical" evidence="4">
    <location>
        <begin position="155"/>
        <end position="176"/>
    </location>
</feature>
<dbReference type="InterPro" id="IPR003594">
    <property type="entry name" value="HATPase_dom"/>
</dbReference>
<keyword evidence="4" id="KW-1133">Transmembrane helix</keyword>
<comment type="caution">
    <text evidence="6">The sequence shown here is derived from an EMBL/GenBank/DDBJ whole genome shotgun (WGS) entry which is preliminary data.</text>
</comment>
<proteinExistence type="predicted"/>